<comment type="caution">
    <text evidence="2">The sequence shown here is derived from an EMBL/GenBank/DDBJ whole genome shotgun (WGS) entry which is preliminary data.</text>
</comment>
<dbReference type="InterPro" id="IPR018666">
    <property type="entry name" value="DUF2125"/>
</dbReference>
<feature type="signal peptide" evidence="1">
    <location>
        <begin position="1"/>
        <end position="17"/>
    </location>
</feature>
<sequence length="499" mass="51703">MGSTALLALVSGNMAFAAVTPEDVWKSWQETLTTAGQTVAAESEAREGDTLVVSGVTITSESDGSKAVVSMDEVQFTDTGDGSVEIFMPEEFPVNLTVPPGEGETAPTEIELTVTQTDMVITASGAADATSYAYDVPTMAMEVTHLQGVKAEKLDLTAKMAVTGAKGSYTSTGTTDKALATEGTAASVAINVVVNDPETSSKVNFTANIADIAGKSAANLIGGVDMADMNAALKAGFTTDSTLTYGKVDYSFDFADAEQSGASKGTVDGGNVDVAIDQGRMAYGFGNKAVAITVTGSTIPFPEVAVKFAESAFNFVIPVSKSDAPTPFAMLTKIVDLTVSDEIWAMADPTKTLPRDPVTVILDAKGTAKLSVDLLDQAAMAALGGAAPGELHSLDVTELRVKFAGAEATGNGALTFDNTDMTTFNGMPAPTGKVDLKVVGANGLMDKLVSMGLMPEDQVMGFHMMLGMFAKVVEGEADTMTSTLEFKDKGFFANGMQLQ</sequence>
<keyword evidence="3" id="KW-1185">Reference proteome</keyword>
<dbReference type="EMBL" id="ACYY01000002">
    <property type="protein sequence ID" value="EEW26630.1"/>
    <property type="molecule type" value="Genomic_DNA"/>
</dbReference>
<dbReference type="STRING" id="371731.Rsw2DRAFT_0433"/>
<accession>C8RXA5</accession>
<dbReference type="RefSeq" id="WP_008027589.1">
    <property type="nucleotide sequence ID" value="NZ_ACYY01000002.1"/>
</dbReference>
<evidence type="ECO:0000256" key="1">
    <source>
        <dbReference type="SAM" id="SignalP"/>
    </source>
</evidence>
<dbReference type="Proteomes" id="UP000010121">
    <property type="component" value="Unassembled WGS sequence"/>
</dbReference>
<reference evidence="2 3" key="1">
    <citation type="submission" date="2009-08" db="EMBL/GenBank/DDBJ databases">
        <title>The draft genome of Rhodobacter sp. SW2.</title>
        <authorList>
            <consortium name="US DOE Joint Genome Institute (JGI-PGF)"/>
            <person name="Lucas S."/>
            <person name="Copeland A."/>
            <person name="Lapidus A."/>
            <person name="Glavina del Rio T."/>
            <person name="Tice H."/>
            <person name="Bruce D."/>
            <person name="Goodwin L."/>
            <person name="Pitluck S."/>
            <person name="Larimer F."/>
            <person name="Land M.L."/>
            <person name="Hauser L."/>
            <person name="Emerson D."/>
        </authorList>
    </citation>
    <scope>NUCLEOTIDE SEQUENCE [LARGE SCALE GENOMIC DNA]</scope>
    <source>
        <strain evidence="2 3">SW2</strain>
    </source>
</reference>
<evidence type="ECO:0000313" key="2">
    <source>
        <dbReference type="EMBL" id="EEW26630.1"/>
    </source>
</evidence>
<dbReference type="AlphaFoldDB" id="C8RXA5"/>
<protein>
    <recommendedName>
        <fullName evidence="4">DUF2125 domain-containing protein</fullName>
    </recommendedName>
</protein>
<name>C8RXA5_9RHOB</name>
<organism evidence="2 3">
    <name type="scientific">Rhodobacter ferrooxidans</name>
    <dbReference type="NCBI Taxonomy" id="371731"/>
    <lineage>
        <taxon>Bacteria</taxon>
        <taxon>Pseudomonadati</taxon>
        <taxon>Pseudomonadota</taxon>
        <taxon>Alphaproteobacteria</taxon>
        <taxon>Rhodobacterales</taxon>
        <taxon>Rhodobacter group</taxon>
        <taxon>Rhodobacter</taxon>
    </lineage>
</organism>
<evidence type="ECO:0008006" key="4">
    <source>
        <dbReference type="Google" id="ProtNLM"/>
    </source>
</evidence>
<keyword evidence="1" id="KW-0732">Signal</keyword>
<dbReference type="eggNOG" id="COG2982">
    <property type="taxonomic scope" value="Bacteria"/>
</dbReference>
<evidence type="ECO:0000313" key="3">
    <source>
        <dbReference type="Proteomes" id="UP000010121"/>
    </source>
</evidence>
<feature type="chain" id="PRO_5002991920" description="DUF2125 domain-containing protein" evidence="1">
    <location>
        <begin position="18"/>
        <end position="499"/>
    </location>
</feature>
<proteinExistence type="predicted"/>
<gene>
    <name evidence="2" type="ORF">Rsw2DRAFT_0433</name>
</gene>
<dbReference type="OrthoDB" id="7791409at2"/>
<dbReference type="Pfam" id="PF09898">
    <property type="entry name" value="DUF2125"/>
    <property type="match status" value="1"/>
</dbReference>